<keyword evidence="4" id="KW-0067">ATP-binding</keyword>
<evidence type="ECO:0000256" key="1">
    <source>
        <dbReference type="ARBA" id="ARBA00022527"/>
    </source>
</evidence>
<reference evidence="4 5" key="1">
    <citation type="submission" date="2021-02" db="EMBL/GenBank/DDBJ databases">
        <title>Streptomyces spirodelae sp. nov., isolated from duckweed.</title>
        <authorList>
            <person name="Saimee Y."/>
            <person name="Duangmal K."/>
        </authorList>
    </citation>
    <scope>NUCLEOTIDE SEQUENCE [LARGE SCALE GENOMIC DNA]</scope>
    <source>
        <strain evidence="4 5">DSM 42105</strain>
    </source>
</reference>
<evidence type="ECO:0000259" key="3">
    <source>
        <dbReference type="Pfam" id="PF13581"/>
    </source>
</evidence>
<organism evidence="4 5">
    <name type="scientific">Streptomyces smyrnaeus</name>
    <dbReference type="NCBI Taxonomy" id="1387713"/>
    <lineage>
        <taxon>Bacteria</taxon>
        <taxon>Bacillati</taxon>
        <taxon>Actinomycetota</taxon>
        <taxon>Actinomycetes</taxon>
        <taxon>Kitasatosporales</taxon>
        <taxon>Streptomycetaceae</taxon>
        <taxon>Streptomyces</taxon>
    </lineage>
</organism>
<feature type="domain" description="Histidine kinase/HSP90-like ATPase" evidence="3">
    <location>
        <begin position="90"/>
        <end position="211"/>
    </location>
</feature>
<dbReference type="Gene3D" id="3.30.565.10">
    <property type="entry name" value="Histidine kinase-like ATPase, C-terminal domain"/>
    <property type="match status" value="1"/>
</dbReference>
<feature type="region of interest" description="Disordered" evidence="2">
    <location>
        <begin position="47"/>
        <end position="83"/>
    </location>
</feature>
<name>A0ABS3XNY1_9ACTN</name>
<dbReference type="EMBL" id="JAFFZM010000001">
    <property type="protein sequence ID" value="MBO8197115.1"/>
    <property type="molecule type" value="Genomic_DNA"/>
</dbReference>
<protein>
    <submittedName>
        <fullName evidence="4">ATP-binding protein</fullName>
    </submittedName>
</protein>
<evidence type="ECO:0000313" key="5">
    <source>
        <dbReference type="Proteomes" id="UP000721954"/>
    </source>
</evidence>
<dbReference type="GO" id="GO:0005524">
    <property type="term" value="F:ATP binding"/>
    <property type="evidence" value="ECO:0007669"/>
    <property type="project" value="UniProtKB-KW"/>
</dbReference>
<dbReference type="InterPro" id="IPR036890">
    <property type="entry name" value="HATPase_C_sf"/>
</dbReference>
<dbReference type="CDD" id="cd16936">
    <property type="entry name" value="HATPase_RsbW-like"/>
    <property type="match status" value="1"/>
</dbReference>
<dbReference type="Proteomes" id="UP000721954">
    <property type="component" value="Unassembled WGS sequence"/>
</dbReference>
<keyword evidence="1" id="KW-0808">Transferase</keyword>
<evidence type="ECO:0000256" key="2">
    <source>
        <dbReference type="SAM" id="MobiDB-lite"/>
    </source>
</evidence>
<dbReference type="InterPro" id="IPR050267">
    <property type="entry name" value="Anti-sigma-factor_SerPK"/>
</dbReference>
<keyword evidence="4" id="KW-0547">Nucleotide-binding</keyword>
<comment type="caution">
    <text evidence="4">The sequence shown here is derived from an EMBL/GenBank/DDBJ whole genome shotgun (WGS) entry which is preliminary data.</text>
</comment>
<accession>A0ABS3XNY1</accession>
<gene>
    <name evidence="4" type="ORF">JW613_02120</name>
</gene>
<proteinExistence type="predicted"/>
<dbReference type="PANTHER" id="PTHR35526">
    <property type="entry name" value="ANTI-SIGMA-F FACTOR RSBW-RELATED"/>
    <property type="match status" value="1"/>
</dbReference>
<keyword evidence="1" id="KW-0418">Kinase</keyword>
<keyword evidence="1" id="KW-0723">Serine/threonine-protein kinase</keyword>
<keyword evidence="5" id="KW-1185">Reference proteome</keyword>
<dbReference type="InterPro" id="IPR003594">
    <property type="entry name" value="HATPase_dom"/>
</dbReference>
<sequence>MESRGGQLTGVVDEAPPAGERNESLSAVRSGVGTGAVSAVATVLPLRERAERQRRSAPRTLGCGHEGSPGSAHSTAPGPAQEGEWRFTAPATASSVPRLRHAVRDLLERRPAGVPAEALQGALLILSELVTNAVQHAALLSPEIAVEVALDGGWLRVAVEDSHPYRPKALEAEPFREHTGGRGLLLVKTLTFEAGGVCDVEQTSTGGKVVWAALPLSPQAAGADPRALR</sequence>
<feature type="region of interest" description="Disordered" evidence="2">
    <location>
        <begin position="1"/>
        <end position="34"/>
    </location>
</feature>
<dbReference type="SUPFAM" id="SSF55874">
    <property type="entry name" value="ATPase domain of HSP90 chaperone/DNA topoisomerase II/histidine kinase"/>
    <property type="match status" value="1"/>
</dbReference>
<evidence type="ECO:0000313" key="4">
    <source>
        <dbReference type="EMBL" id="MBO8197115.1"/>
    </source>
</evidence>
<dbReference type="PANTHER" id="PTHR35526:SF3">
    <property type="entry name" value="ANTI-SIGMA-F FACTOR RSBW"/>
    <property type="match status" value="1"/>
</dbReference>
<dbReference type="Pfam" id="PF13581">
    <property type="entry name" value="HATPase_c_2"/>
    <property type="match status" value="1"/>
</dbReference>